<comment type="caution">
    <text evidence="1">The sequence shown here is derived from an EMBL/GenBank/DDBJ whole genome shotgun (WGS) entry which is preliminary data.</text>
</comment>
<gene>
    <name evidence="1" type="ORF">D1639_00655</name>
</gene>
<reference evidence="1" key="1">
    <citation type="submission" date="2018-08" db="EMBL/GenBank/DDBJ databases">
        <title>Murine metabolic-syndrome-specific gut microbial biobank.</title>
        <authorList>
            <person name="Liu C."/>
        </authorList>
    </citation>
    <scope>NUCLEOTIDE SEQUENCE [LARGE SCALE GENOMIC DNA]</scope>
    <source>
        <strain evidence="1">Z82</strain>
    </source>
</reference>
<dbReference type="AlphaFoldDB" id="A0A7C9NB82"/>
<organism evidence="1">
    <name type="scientific">Muribaculaceae bacterium Z82</name>
    <dbReference type="NCBI Taxonomy" id="2304548"/>
    <lineage>
        <taxon>Bacteria</taxon>
        <taxon>Pseudomonadati</taxon>
        <taxon>Bacteroidota</taxon>
        <taxon>Bacteroidia</taxon>
        <taxon>Bacteroidales</taxon>
        <taxon>Muribaculaceae</taxon>
    </lineage>
</organism>
<evidence type="ECO:0000313" key="1">
    <source>
        <dbReference type="EMBL" id="NBI33568.1"/>
    </source>
</evidence>
<proteinExistence type="predicted"/>
<sequence length="239" mass="24808">METAPNASHPVASAARRVPGTPHRCAARILALALSVALVAAWCVAGSAGLTGCAAQSAGAASASRIAFDAAFAKDYETARSAVTERADDAKLLAVTSTTFSQAHFTPSWTFLFYSRQRASAYTVTVENDNASVRDNPGVAITQDDFDAMADPAAIALDCDEAYEQLAASLDGDGEYLTCRASLATYNPTDGAESNALTWTFSFNEEADLKEIHLDPNAVLAPAATFSVSACAGEPASAL</sequence>
<name>A0A7C9NB82_9BACT</name>
<dbReference type="EMBL" id="QWKH01000002">
    <property type="protein sequence ID" value="NBI33568.1"/>
    <property type="molecule type" value="Genomic_DNA"/>
</dbReference>
<protein>
    <submittedName>
        <fullName evidence="1">Uncharacterized protein</fullName>
    </submittedName>
</protein>
<accession>A0A7C9NB82</accession>